<dbReference type="AlphaFoldDB" id="A0A4Y7JBJ5"/>
<dbReference type="Proteomes" id="UP000316621">
    <property type="component" value="Chromosome 4"/>
</dbReference>
<organism evidence="1 2">
    <name type="scientific">Papaver somniferum</name>
    <name type="common">Opium poppy</name>
    <dbReference type="NCBI Taxonomy" id="3469"/>
    <lineage>
        <taxon>Eukaryota</taxon>
        <taxon>Viridiplantae</taxon>
        <taxon>Streptophyta</taxon>
        <taxon>Embryophyta</taxon>
        <taxon>Tracheophyta</taxon>
        <taxon>Spermatophyta</taxon>
        <taxon>Magnoliopsida</taxon>
        <taxon>Ranunculales</taxon>
        <taxon>Papaveraceae</taxon>
        <taxon>Papaveroideae</taxon>
        <taxon>Papaver</taxon>
    </lineage>
</organism>
<dbReference type="Gramene" id="RZC57281">
    <property type="protein sequence ID" value="RZC57281"/>
    <property type="gene ID" value="C5167_004584"/>
</dbReference>
<reference evidence="1 2" key="1">
    <citation type="journal article" date="2018" name="Science">
        <title>The opium poppy genome and morphinan production.</title>
        <authorList>
            <person name="Guo L."/>
            <person name="Winzer T."/>
            <person name="Yang X."/>
            <person name="Li Y."/>
            <person name="Ning Z."/>
            <person name="He Z."/>
            <person name="Teodor R."/>
            <person name="Lu Y."/>
            <person name="Bowser T.A."/>
            <person name="Graham I.A."/>
            <person name="Ye K."/>
        </authorList>
    </citation>
    <scope>NUCLEOTIDE SEQUENCE [LARGE SCALE GENOMIC DNA]</scope>
    <source>
        <strain evidence="2">cv. HN1</strain>
        <tissue evidence="1">Leaves</tissue>
    </source>
</reference>
<accession>A0A4Y7JBJ5</accession>
<name>A0A4Y7JBJ5_PAPSO</name>
<keyword evidence="2" id="KW-1185">Reference proteome</keyword>
<proteinExistence type="predicted"/>
<evidence type="ECO:0000313" key="1">
    <source>
        <dbReference type="EMBL" id="RZC57281.1"/>
    </source>
</evidence>
<sequence>MKRRPSSNILKLQFTWRSGGSSRWGSHGVPDSLSKHERNKNRRFMKLSFRVKDCRKFTKEWFQSLVKVACLFYFLAYQYEVSYYYHGNERTLVRPHGPRLPSCPQSTK</sequence>
<protein>
    <submittedName>
        <fullName evidence="1">Uncharacterized protein</fullName>
    </submittedName>
</protein>
<dbReference type="EMBL" id="CM010718">
    <property type="protein sequence ID" value="RZC57281.1"/>
    <property type="molecule type" value="Genomic_DNA"/>
</dbReference>
<gene>
    <name evidence="1" type="ORF">C5167_004584</name>
</gene>
<evidence type="ECO:0000313" key="2">
    <source>
        <dbReference type="Proteomes" id="UP000316621"/>
    </source>
</evidence>